<evidence type="ECO:0000313" key="3">
    <source>
        <dbReference type="Proteomes" id="UP001302059"/>
    </source>
</evidence>
<feature type="region of interest" description="Disordered" evidence="1">
    <location>
        <begin position="154"/>
        <end position="182"/>
    </location>
</feature>
<gene>
    <name evidence="2" type="ORF">QOL99_17445</name>
</gene>
<comment type="caution">
    <text evidence="2">The sequence shown here is derived from an EMBL/GenBank/DDBJ whole genome shotgun (WGS) entry which is preliminary data.</text>
</comment>
<reference evidence="2 3" key="1">
    <citation type="submission" date="2023-05" db="EMBL/GenBank/DDBJ databases">
        <authorList>
            <person name="Gao F."/>
        </authorList>
    </citation>
    <scope>NUCLEOTIDE SEQUENCE [LARGE SCALE GENOMIC DNA]</scope>
    <source>
        <strain evidence="2 3">MIMF12</strain>
    </source>
</reference>
<proteinExistence type="predicted"/>
<keyword evidence="3" id="KW-1185">Reference proteome</keyword>
<feature type="non-terminal residue" evidence="2">
    <location>
        <position position="1"/>
    </location>
</feature>
<evidence type="ECO:0000256" key="1">
    <source>
        <dbReference type="SAM" id="MobiDB-lite"/>
    </source>
</evidence>
<dbReference type="RefSeq" id="WP_285525680.1">
    <property type="nucleotide sequence ID" value="NZ_JASNGB010000377.1"/>
</dbReference>
<name>A0ABT7JMV0_9DEIO</name>
<dbReference type="EMBL" id="JASNGB010000377">
    <property type="protein sequence ID" value="MDL2345917.1"/>
    <property type="molecule type" value="Genomic_DNA"/>
</dbReference>
<evidence type="ECO:0000313" key="2">
    <source>
        <dbReference type="EMBL" id="MDL2345917.1"/>
    </source>
</evidence>
<sequence>ALRGPELHLAPAAPPPSGDQPRQEHRTPGGYRVVSGNGLLRVLRRGPPGPSPLLVLQLDAENAASSVLARVDLLPGAPRPELWPPEFALGVRVGGGGPRLLYSSGPVPTHEVGGVSHVYGGLLPLGRWVCLNAAPGRLTELSVRGRHVALTLAGPALTGPPGERLAHPGEPEDSGGSLPARW</sequence>
<dbReference type="Proteomes" id="UP001302059">
    <property type="component" value="Unassembled WGS sequence"/>
</dbReference>
<accession>A0ABT7JMV0</accession>
<feature type="region of interest" description="Disordered" evidence="1">
    <location>
        <begin position="1"/>
        <end position="31"/>
    </location>
</feature>
<organism evidence="2 3">
    <name type="scientific">Deinococcus rhizophilus</name>
    <dbReference type="NCBI Taxonomy" id="3049544"/>
    <lineage>
        <taxon>Bacteria</taxon>
        <taxon>Thermotogati</taxon>
        <taxon>Deinococcota</taxon>
        <taxon>Deinococci</taxon>
        <taxon>Deinococcales</taxon>
        <taxon>Deinococcaceae</taxon>
        <taxon>Deinococcus</taxon>
    </lineage>
</organism>
<protein>
    <submittedName>
        <fullName evidence="2">Uncharacterized protein</fullName>
    </submittedName>
</protein>